<dbReference type="RefSeq" id="WP_096778651.1">
    <property type="nucleotide sequence ID" value="NZ_CP012621.1"/>
</dbReference>
<feature type="domain" description="Flagellar hook-length control protein-like C-terminal" evidence="2">
    <location>
        <begin position="328"/>
        <end position="410"/>
    </location>
</feature>
<evidence type="ECO:0000313" key="3">
    <source>
        <dbReference type="EMBL" id="ATG73200.1"/>
    </source>
</evidence>
<feature type="compositionally biased region" description="Low complexity" evidence="1">
    <location>
        <begin position="396"/>
        <end position="419"/>
    </location>
</feature>
<dbReference type="AlphaFoldDB" id="A0A291HLY0"/>
<keyword evidence="4" id="KW-1185">Reference proteome</keyword>
<evidence type="ECO:0000313" key="4">
    <source>
        <dbReference type="Proteomes" id="UP000217763"/>
    </source>
</evidence>
<accession>A0A291HLY0</accession>
<dbReference type="InterPro" id="IPR038610">
    <property type="entry name" value="FliK-like_C_sf"/>
</dbReference>
<evidence type="ECO:0000259" key="2">
    <source>
        <dbReference type="Pfam" id="PF02120"/>
    </source>
</evidence>
<organism evidence="3 4">
    <name type="scientific">Zobellella denitrificans</name>
    <dbReference type="NCBI Taxonomy" id="347534"/>
    <lineage>
        <taxon>Bacteria</taxon>
        <taxon>Pseudomonadati</taxon>
        <taxon>Pseudomonadota</taxon>
        <taxon>Gammaproteobacteria</taxon>
        <taxon>Aeromonadales</taxon>
        <taxon>Aeromonadaceae</taxon>
        <taxon>Zobellella</taxon>
    </lineage>
</organism>
<reference evidence="4" key="1">
    <citation type="submission" date="2015-09" db="EMBL/GenBank/DDBJ databases">
        <authorList>
            <person name="Shao Z."/>
            <person name="Wang L."/>
        </authorList>
    </citation>
    <scope>NUCLEOTIDE SEQUENCE [LARGE SCALE GENOMIC DNA]</scope>
    <source>
        <strain evidence="4">F13-1</strain>
    </source>
</reference>
<dbReference type="KEGG" id="zdf:AN401_04465"/>
<feature type="compositionally biased region" description="Basic and acidic residues" evidence="1">
    <location>
        <begin position="195"/>
        <end position="215"/>
    </location>
</feature>
<proteinExistence type="predicted"/>
<feature type="region of interest" description="Disordered" evidence="1">
    <location>
        <begin position="1"/>
        <end position="264"/>
    </location>
</feature>
<dbReference type="InterPro" id="IPR052563">
    <property type="entry name" value="FliK"/>
</dbReference>
<dbReference type="PANTHER" id="PTHR37533">
    <property type="entry name" value="FLAGELLAR HOOK-LENGTH CONTROL PROTEIN"/>
    <property type="match status" value="1"/>
</dbReference>
<dbReference type="CDD" id="cd17470">
    <property type="entry name" value="T3SS_Flik_C"/>
    <property type="match status" value="1"/>
</dbReference>
<dbReference type="PANTHER" id="PTHR37533:SF2">
    <property type="entry name" value="FLAGELLAR HOOK-LENGTH CONTROL PROTEIN"/>
    <property type="match status" value="1"/>
</dbReference>
<protein>
    <recommendedName>
        <fullName evidence="2">Flagellar hook-length control protein-like C-terminal domain-containing protein</fullName>
    </recommendedName>
</protein>
<dbReference type="Pfam" id="PF02120">
    <property type="entry name" value="Flg_hook"/>
    <property type="match status" value="1"/>
</dbReference>
<feature type="compositionally biased region" description="Basic and acidic residues" evidence="1">
    <location>
        <begin position="35"/>
        <end position="61"/>
    </location>
</feature>
<feature type="compositionally biased region" description="Low complexity" evidence="1">
    <location>
        <begin position="1"/>
        <end position="19"/>
    </location>
</feature>
<dbReference type="Gene3D" id="3.30.750.140">
    <property type="match status" value="1"/>
</dbReference>
<feature type="region of interest" description="Disordered" evidence="1">
    <location>
        <begin position="396"/>
        <end position="445"/>
    </location>
</feature>
<dbReference type="EMBL" id="CP012621">
    <property type="protein sequence ID" value="ATG73200.1"/>
    <property type="molecule type" value="Genomic_DNA"/>
</dbReference>
<sequence>MNMMIQPVAPAPAATAGQGAQAGGGGNFADTMQSAERRLGEAETGGREAAEADKADGRESGPRAAGETGDEPAAQTRLEGDPADTAEAGESQAEQPAGTALPGEAGEVASPDEPEPLSGFGFFHGAPPAAQADEGRPLTAGQAPAPAVGEQAGKAGRPDAGVAGEPEPSPVSGADEDALATEGDESAEAGPAEALARRGQEPRRQPERPGADKPEWLTQIELGQRWQSVQGGSEGGKMLPPDPAAAASREPRARSPVAPGREEPAPLVKAAVSLAGDAANAASPVPAAAAAADAGAATPASPTERLVAAERSLHLGASPEQGARQLSQQIQLMVNQNLQEADIRLSPSELGGLRIQLKMEQGEVNIQFTATQPQARELLEQALPRLREMLGQQGLAMGQGQVGGSAQQQGQQQGMAQQQEANPLPAGTGLPAAEEDGDWGTLESSRLATLAPGRIDFFA</sequence>
<name>A0A291HLY0_9GAMM</name>
<dbReference type="Proteomes" id="UP000217763">
    <property type="component" value="Chromosome"/>
</dbReference>
<feature type="compositionally biased region" description="Low complexity" evidence="1">
    <location>
        <begin position="244"/>
        <end position="259"/>
    </location>
</feature>
<dbReference type="InterPro" id="IPR021136">
    <property type="entry name" value="Flagellar_hook_control-like_C"/>
</dbReference>
<gene>
    <name evidence="3" type="ORF">AN401_04465</name>
</gene>
<evidence type="ECO:0000256" key="1">
    <source>
        <dbReference type="SAM" id="MobiDB-lite"/>
    </source>
</evidence>
<feature type="compositionally biased region" description="Acidic residues" evidence="1">
    <location>
        <begin position="174"/>
        <end position="187"/>
    </location>
</feature>